<dbReference type="UniPathway" id="UPA00196"/>
<name>A0A8D1UAP2_PIG</name>
<evidence type="ECO:0000256" key="2">
    <source>
        <dbReference type="ARBA" id="ARBA00012176"/>
    </source>
</evidence>
<dbReference type="Proteomes" id="UP000694724">
    <property type="component" value="Unplaced"/>
</dbReference>
<dbReference type="Pfam" id="PF02585">
    <property type="entry name" value="PIG-L"/>
    <property type="match status" value="1"/>
</dbReference>
<dbReference type="InterPro" id="IPR003737">
    <property type="entry name" value="GlcNAc_PI_deacetylase-related"/>
</dbReference>
<evidence type="ECO:0000256" key="1">
    <source>
        <dbReference type="ARBA" id="ARBA00006066"/>
    </source>
</evidence>
<dbReference type="GO" id="GO:0000225">
    <property type="term" value="F:N-acetylglucosaminylphosphatidylinositol deacetylase activity"/>
    <property type="evidence" value="ECO:0007669"/>
    <property type="project" value="UniProtKB-EC"/>
</dbReference>
<dbReference type="Ensembl" id="ENSSSCT00055049517.1">
    <property type="protein sequence ID" value="ENSSSCP00055039575.1"/>
    <property type="gene ID" value="ENSSSCG00055024939.1"/>
</dbReference>
<dbReference type="GO" id="GO:0016020">
    <property type="term" value="C:membrane"/>
    <property type="evidence" value="ECO:0007669"/>
    <property type="project" value="GOC"/>
</dbReference>
<accession>A0A8D1UAP2</accession>
<dbReference type="SUPFAM" id="SSF102588">
    <property type="entry name" value="LmbE-like"/>
    <property type="match status" value="1"/>
</dbReference>
<dbReference type="PANTHER" id="PTHR12993">
    <property type="entry name" value="N-ACETYLGLUCOSAMINYL-PHOSPHATIDYLINOSITOL DE-N-ACETYLASE-RELATED"/>
    <property type="match status" value="1"/>
</dbReference>
<dbReference type="AlphaFoldDB" id="A0A8D1UAP2"/>
<dbReference type="InterPro" id="IPR024078">
    <property type="entry name" value="LmbE-like_dom_sf"/>
</dbReference>
<proteinExistence type="inferred from homology"/>
<organism evidence="3 4">
    <name type="scientific">Sus scrofa</name>
    <name type="common">Pig</name>
    <dbReference type="NCBI Taxonomy" id="9823"/>
    <lineage>
        <taxon>Eukaryota</taxon>
        <taxon>Metazoa</taxon>
        <taxon>Chordata</taxon>
        <taxon>Craniata</taxon>
        <taxon>Vertebrata</taxon>
        <taxon>Euteleostomi</taxon>
        <taxon>Mammalia</taxon>
        <taxon>Eutheria</taxon>
        <taxon>Laurasiatheria</taxon>
        <taxon>Artiodactyla</taxon>
        <taxon>Suina</taxon>
        <taxon>Suidae</taxon>
        <taxon>Sus</taxon>
    </lineage>
</organism>
<dbReference type="GO" id="GO:0006506">
    <property type="term" value="P:GPI anchor biosynthetic process"/>
    <property type="evidence" value="ECO:0007669"/>
    <property type="project" value="UniProtKB-UniPathway"/>
</dbReference>
<dbReference type="EC" id="3.5.1.89" evidence="2"/>
<dbReference type="Gene3D" id="3.40.50.10320">
    <property type="entry name" value="LmbE-like"/>
    <property type="match status" value="1"/>
</dbReference>
<protein>
    <recommendedName>
        <fullName evidence="2">N-acetylglucosaminylphosphatidylinositol deacetylase</fullName>
        <ecNumber evidence="2">3.5.1.89</ecNumber>
    </recommendedName>
</protein>
<evidence type="ECO:0000313" key="3">
    <source>
        <dbReference type="Ensembl" id="ENSSSCP00055039575.1"/>
    </source>
</evidence>
<sequence>MEVAGVLLCLAAAVLAWGLLRVWDAWERMKSQEQAGLPAGGSRALLVTAHPDDEAMFFAPTILGLARLGHQLSLLCFSAGDYYNQGEIRKKELLQSCDVLGIPSSSVTIIDNRDFPDNPAVRWDPGRVADVLLRHIELNGIDLVVTFDAGGVSGHSNHVALYAAARTLCAEGKLPKGCKVLALQSVNRLRKYISLLDLPCSLLLACDAIFVLTHQEVAQAQVRTARPPQICAPDPSSSEPLTEGLTAAVPPRLARSGASGAADAQARAPCVPMREITHVGKKQVAQAHAETLEIHKRKKKIIHENYLRSHRSEVIPANPARPLYKQCARHTQSAMPQSLLFQTYFRSSPVVQRKRIRLGTMRLWVRIPRCCGCGVGRRL</sequence>
<comment type="similarity">
    <text evidence="1">Belongs to the PIGL family.</text>
</comment>
<reference evidence="3" key="1">
    <citation type="submission" date="2025-08" db="UniProtKB">
        <authorList>
            <consortium name="Ensembl"/>
        </authorList>
    </citation>
    <scope>IDENTIFICATION</scope>
</reference>
<dbReference type="PANTHER" id="PTHR12993:SF11">
    <property type="entry name" value="N-ACETYLGLUCOSAMINYL-PHOSPHATIDYLINOSITOL DE-N-ACETYLASE"/>
    <property type="match status" value="1"/>
</dbReference>
<evidence type="ECO:0000313" key="4">
    <source>
        <dbReference type="Proteomes" id="UP000694724"/>
    </source>
</evidence>